<dbReference type="RefSeq" id="WP_054890509.1">
    <property type="nucleotide sequence ID" value="NZ_CP118677.1"/>
</dbReference>
<name>A0AAJ5V1B7_9PSED</name>
<dbReference type="InterPro" id="IPR003439">
    <property type="entry name" value="ABC_transporter-like_ATP-bd"/>
</dbReference>
<dbReference type="PANTHER" id="PTHR42939">
    <property type="entry name" value="ABC TRANSPORTER ATP-BINDING PROTEIN ALBC-RELATED"/>
    <property type="match status" value="1"/>
</dbReference>
<dbReference type="Gene3D" id="3.40.50.300">
    <property type="entry name" value="P-loop containing nucleotide triphosphate hydrolases"/>
    <property type="match status" value="1"/>
</dbReference>
<dbReference type="Proteomes" id="UP001217631">
    <property type="component" value="Chromosome"/>
</dbReference>
<keyword evidence="1" id="KW-0813">Transport</keyword>
<evidence type="ECO:0000256" key="2">
    <source>
        <dbReference type="ARBA" id="ARBA00022741"/>
    </source>
</evidence>
<dbReference type="GO" id="GO:0016887">
    <property type="term" value="F:ATP hydrolysis activity"/>
    <property type="evidence" value="ECO:0007669"/>
    <property type="project" value="InterPro"/>
</dbReference>
<reference evidence="5" key="1">
    <citation type="submission" date="2023-02" db="EMBL/GenBank/DDBJ databases">
        <title>tmexCD-toprJ-like cluster.</title>
        <authorList>
            <person name="Gao X."/>
            <person name="Wang C."/>
            <person name="Liu J."/>
        </authorList>
    </citation>
    <scope>NUCLEOTIDE SEQUENCE</scope>
    <source>
        <strain evidence="5">GDW21C697WI</strain>
    </source>
</reference>
<evidence type="ECO:0000259" key="4">
    <source>
        <dbReference type="Pfam" id="PF00005"/>
    </source>
</evidence>
<sequence>MEQLLALENVHKSYGSFKVTEGVDLCLGQGEALGIIGPNGAGKSTLFNLIAGGVMSTQKGQPAGWFADASRSQTARNGTYVKTEDDLGSVFTPECCRDLANNLHTIFRNWVASLGAFRRETLGLR</sequence>
<dbReference type="AlphaFoldDB" id="A0AAJ5V1B7"/>
<keyword evidence="3 5" id="KW-0067">ATP-binding</keyword>
<accession>A0AAJ5V1B7</accession>
<organism evidence="5 6">
    <name type="scientific">Pseudomonas juntendi</name>
    <dbReference type="NCBI Taxonomy" id="2666183"/>
    <lineage>
        <taxon>Bacteria</taxon>
        <taxon>Pseudomonadati</taxon>
        <taxon>Pseudomonadota</taxon>
        <taxon>Gammaproteobacteria</taxon>
        <taxon>Pseudomonadales</taxon>
        <taxon>Pseudomonadaceae</taxon>
        <taxon>Pseudomonas</taxon>
    </lineage>
</organism>
<dbReference type="InterPro" id="IPR027417">
    <property type="entry name" value="P-loop_NTPase"/>
</dbReference>
<dbReference type="InterPro" id="IPR051782">
    <property type="entry name" value="ABC_Transporter_VariousFunc"/>
</dbReference>
<evidence type="ECO:0000256" key="3">
    <source>
        <dbReference type="ARBA" id="ARBA00022840"/>
    </source>
</evidence>
<evidence type="ECO:0000313" key="6">
    <source>
        <dbReference type="Proteomes" id="UP001217631"/>
    </source>
</evidence>
<gene>
    <name evidence="5" type="ORF">PWA60_12185</name>
</gene>
<evidence type="ECO:0000256" key="1">
    <source>
        <dbReference type="ARBA" id="ARBA00022448"/>
    </source>
</evidence>
<dbReference type="PANTHER" id="PTHR42939:SF1">
    <property type="entry name" value="ABC TRANSPORTER ATP-BINDING PROTEIN ALBC-RELATED"/>
    <property type="match status" value="1"/>
</dbReference>
<evidence type="ECO:0000313" key="5">
    <source>
        <dbReference type="EMBL" id="WEA22908.1"/>
    </source>
</evidence>
<keyword evidence="2" id="KW-0547">Nucleotide-binding</keyword>
<proteinExistence type="predicted"/>
<feature type="domain" description="ABC transporter" evidence="4">
    <location>
        <begin position="21"/>
        <end position="61"/>
    </location>
</feature>
<dbReference type="Pfam" id="PF00005">
    <property type="entry name" value="ABC_tran"/>
    <property type="match status" value="1"/>
</dbReference>
<dbReference type="SUPFAM" id="SSF52540">
    <property type="entry name" value="P-loop containing nucleoside triphosphate hydrolases"/>
    <property type="match status" value="2"/>
</dbReference>
<dbReference type="EMBL" id="CP118677">
    <property type="protein sequence ID" value="WEA22908.1"/>
    <property type="molecule type" value="Genomic_DNA"/>
</dbReference>
<dbReference type="GO" id="GO:0005524">
    <property type="term" value="F:ATP binding"/>
    <property type="evidence" value="ECO:0007669"/>
    <property type="project" value="UniProtKB-KW"/>
</dbReference>
<protein>
    <submittedName>
        <fullName evidence="5">ATP-binding cassette domain-containing protein</fullName>
    </submittedName>
</protein>